<name>A0AB35WZN5_9PSED</name>
<sequence>MKHLDEKLATVELLVKQAIDDALHRYFSVYCRKLVPLVQLEWWHEVPATIGDGGFGS</sequence>
<accession>A0AB35WZN5</accession>
<dbReference type="Proteomes" id="UP001307839">
    <property type="component" value="Unassembled WGS sequence"/>
</dbReference>
<dbReference type="RefSeq" id="WP_330080273.1">
    <property type="nucleotide sequence ID" value="NZ_JAZDCU010000030.1"/>
</dbReference>
<reference evidence="1 2" key="1">
    <citation type="submission" date="2024-01" db="EMBL/GenBank/DDBJ databases">
        <title>Unpublished Manusciprt.</title>
        <authorList>
            <person name="Duman M."/>
            <person name="Valdes E.G."/>
            <person name="Ajmi N."/>
            <person name="Altun S."/>
            <person name="Saticioglu I.B."/>
        </authorList>
    </citation>
    <scope>NUCLEOTIDE SEQUENCE [LARGE SCALE GENOMIC DNA]</scope>
    <source>
        <strain evidence="1 2">120P</strain>
    </source>
</reference>
<dbReference type="AlphaFoldDB" id="A0AB35WZN5"/>
<gene>
    <name evidence="1" type="ORF">V0R53_19005</name>
</gene>
<dbReference type="EMBL" id="JAZDQP010000013">
    <property type="protein sequence ID" value="MEE1868475.1"/>
    <property type="molecule type" value="Genomic_DNA"/>
</dbReference>
<evidence type="ECO:0000313" key="2">
    <source>
        <dbReference type="Proteomes" id="UP001307839"/>
    </source>
</evidence>
<proteinExistence type="predicted"/>
<protein>
    <submittedName>
        <fullName evidence="1">Uncharacterized protein</fullName>
    </submittedName>
</protein>
<evidence type="ECO:0000313" key="1">
    <source>
        <dbReference type="EMBL" id="MEE1868475.1"/>
    </source>
</evidence>
<keyword evidence="2" id="KW-1185">Reference proteome</keyword>
<comment type="caution">
    <text evidence="1">The sequence shown here is derived from an EMBL/GenBank/DDBJ whole genome shotgun (WGS) entry which is preliminary data.</text>
</comment>
<organism evidence="1 2">
    <name type="scientific">Pseudomonas auratipiscis</name>
    <dbReference type="NCBI Taxonomy" id="3115853"/>
    <lineage>
        <taxon>Bacteria</taxon>
        <taxon>Pseudomonadati</taxon>
        <taxon>Pseudomonadota</taxon>
        <taxon>Gammaproteobacteria</taxon>
        <taxon>Pseudomonadales</taxon>
        <taxon>Pseudomonadaceae</taxon>
        <taxon>Pseudomonas</taxon>
    </lineage>
</organism>